<dbReference type="PROSITE" id="PS00901">
    <property type="entry name" value="CYS_SYNTHASE"/>
    <property type="match status" value="1"/>
</dbReference>
<reference evidence="4" key="1">
    <citation type="journal article" date="2014" name="Int. J. Syst. Evol. Microbiol.">
        <title>Complete genome sequence of Corynebacterium casei LMG S-19264T (=DSM 44701T), isolated from a smear-ripened cheese.</title>
        <authorList>
            <consortium name="US DOE Joint Genome Institute (JGI-PGF)"/>
            <person name="Walter F."/>
            <person name="Albersmeier A."/>
            <person name="Kalinowski J."/>
            <person name="Ruckert C."/>
        </authorList>
    </citation>
    <scope>NUCLEOTIDE SEQUENCE</scope>
    <source>
        <strain evidence="4">CGMCC 4.7278</strain>
    </source>
</reference>
<dbReference type="InterPro" id="IPR050214">
    <property type="entry name" value="Cys_Synth/Cystath_Beta-Synth"/>
</dbReference>
<sequence length="349" mass="37312">MIHNTVLDLIGNTPIVRLRNLAVDNGSEILVKLEATNPGRSIKDRSALYMVEQAEREGRLLPAGTIIESTSGNLGKALALIGAVRGYRVILVVDPKVPASVLQFVKALGAEIEMVTAPDSSGGFQGPRIERVKSMCGENQDFFWPDQYNNPNNPIAHAISTAAEIKRGAGKIDALVSTVSTGGHISGISRALKDACPSLTTVAVDAFGSSTFGHAFSTYRMRGLGLAWKPENLDYSVIDCVHLVTDIEGIATSRLLARHEGIFVGESAGAAVFGALHYAHSHPGQRIVVVAADDGVNYLSESFDESWLRAHELAAVLDLPEYRDFKSLVAAALKPTCEPAEIGDILSVR</sequence>
<comment type="cofactor">
    <cofactor evidence="1">
        <name>pyridoxal 5'-phosphate</name>
        <dbReference type="ChEBI" id="CHEBI:597326"/>
    </cofactor>
</comment>
<protein>
    <submittedName>
        <fullName evidence="4">Cysteine synthase</fullName>
    </submittedName>
</protein>
<evidence type="ECO:0000313" key="4">
    <source>
        <dbReference type="EMBL" id="GGK34337.1"/>
    </source>
</evidence>
<keyword evidence="2" id="KW-0663">Pyridoxal phosphate</keyword>
<dbReference type="AlphaFoldDB" id="A0A917Q9K6"/>
<dbReference type="CDD" id="cd01561">
    <property type="entry name" value="CBS_like"/>
    <property type="match status" value="1"/>
</dbReference>
<dbReference type="SUPFAM" id="SSF53686">
    <property type="entry name" value="Tryptophan synthase beta subunit-like PLP-dependent enzymes"/>
    <property type="match status" value="1"/>
</dbReference>
<dbReference type="Pfam" id="PF00291">
    <property type="entry name" value="PALP"/>
    <property type="match status" value="1"/>
</dbReference>
<name>A0A917Q9K6_9NOCA</name>
<dbReference type="PANTHER" id="PTHR10314">
    <property type="entry name" value="CYSTATHIONINE BETA-SYNTHASE"/>
    <property type="match status" value="1"/>
</dbReference>
<dbReference type="Gene3D" id="3.40.50.1100">
    <property type="match status" value="2"/>
</dbReference>
<organism evidence="4 5">
    <name type="scientific">Nocardia camponoti</name>
    <dbReference type="NCBI Taxonomy" id="1616106"/>
    <lineage>
        <taxon>Bacteria</taxon>
        <taxon>Bacillati</taxon>
        <taxon>Actinomycetota</taxon>
        <taxon>Actinomycetes</taxon>
        <taxon>Mycobacteriales</taxon>
        <taxon>Nocardiaceae</taxon>
        <taxon>Nocardia</taxon>
    </lineage>
</organism>
<dbReference type="InterPro" id="IPR001216">
    <property type="entry name" value="P-phosphate_BS"/>
</dbReference>
<keyword evidence="5" id="KW-1185">Reference proteome</keyword>
<feature type="domain" description="Tryptophan synthase beta chain-like PALP" evidence="3">
    <location>
        <begin position="7"/>
        <end position="292"/>
    </location>
</feature>
<dbReference type="GO" id="GO:0006535">
    <property type="term" value="P:cysteine biosynthetic process from serine"/>
    <property type="evidence" value="ECO:0007669"/>
    <property type="project" value="InterPro"/>
</dbReference>
<evidence type="ECO:0000256" key="1">
    <source>
        <dbReference type="ARBA" id="ARBA00001933"/>
    </source>
</evidence>
<evidence type="ECO:0000259" key="3">
    <source>
        <dbReference type="Pfam" id="PF00291"/>
    </source>
</evidence>
<dbReference type="InterPro" id="IPR001926">
    <property type="entry name" value="TrpB-like_PALP"/>
</dbReference>
<gene>
    <name evidence="4" type="ORF">GCM10011591_02590</name>
</gene>
<comment type="caution">
    <text evidence="4">The sequence shown here is derived from an EMBL/GenBank/DDBJ whole genome shotgun (WGS) entry which is preliminary data.</text>
</comment>
<dbReference type="Proteomes" id="UP000612956">
    <property type="component" value="Unassembled WGS sequence"/>
</dbReference>
<dbReference type="EMBL" id="BMMW01000001">
    <property type="protein sequence ID" value="GGK34337.1"/>
    <property type="molecule type" value="Genomic_DNA"/>
</dbReference>
<evidence type="ECO:0000313" key="5">
    <source>
        <dbReference type="Proteomes" id="UP000612956"/>
    </source>
</evidence>
<reference evidence="4" key="2">
    <citation type="submission" date="2020-09" db="EMBL/GenBank/DDBJ databases">
        <authorList>
            <person name="Sun Q."/>
            <person name="Zhou Y."/>
        </authorList>
    </citation>
    <scope>NUCLEOTIDE SEQUENCE</scope>
    <source>
        <strain evidence="4">CGMCC 4.7278</strain>
    </source>
</reference>
<accession>A0A917Q9K6</accession>
<dbReference type="InterPro" id="IPR036052">
    <property type="entry name" value="TrpB-like_PALP_sf"/>
</dbReference>
<dbReference type="GO" id="GO:0016765">
    <property type="term" value="F:transferase activity, transferring alkyl or aryl (other than methyl) groups"/>
    <property type="evidence" value="ECO:0007669"/>
    <property type="project" value="UniProtKB-ARBA"/>
</dbReference>
<proteinExistence type="predicted"/>
<evidence type="ECO:0000256" key="2">
    <source>
        <dbReference type="ARBA" id="ARBA00022898"/>
    </source>
</evidence>